<reference evidence="3" key="1">
    <citation type="submission" date="2021-02" db="EMBL/GenBank/DDBJ databases">
        <authorList>
            <person name="Nowell W R."/>
        </authorList>
    </citation>
    <scope>NUCLEOTIDE SEQUENCE</scope>
</reference>
<feature type="region of interest" description="Disordered" evidence="1">
    <location>
        <begin position="1"/>
        <end position="61"/>
    </location>
</feature>
<comment type="caution">
    <text evidence="3">The sequence shown here is derived from an EMBL/GenBank/DDBJ whole genome shotgun (WGS) entry which is preliminary data.</text>
</comment>
<organism evidence="3 4">
    <name type="scientific">Rotaria magnacalcarata</name>
    <dbReference type="NCBI Taxonomy" id="392030"/>
    <lineage>
        <taxon>Eukaryota</taxon>
        <taxon>Metazoa</taxon>
        <taxon>Spiralia</taxon>
        <taxon>Gnathifera</taxon>
        <taxon>Rotifera</taxon>
        <taxon>Eurotatoria</taxon>
        <taxon>Bdelloidea</taxon>
        <taxon>Philodinida</taxon>
        <taxon>Philodinidae</taxon>
        <taxon>Rotaria</taxon>
    </lineage>
</organism>
<dbReference type="Proteomes" id="UP000681967">
    <property type="component" value="Unassembled WGS sequence"/>
</dbReference>
<dbReference type="Proteomes" id="UP000681720">
    <property type="component" value="Unassembled WGS sequence"/>
</dbReference>
<gene>
    <name evidence="3" type="ORF">BYL167_LOCUS48288</name>
    <name evidence="2" type="ORF">GIL414_LOCUS36319</name>
</gene>
<dbReference type="EMBL" id="CAJOBH010140829">
    <property type="protein sequence ID" value="CAF4804432.1"/>
    <property type="molecule type" value="Genomic_DNA"/>
</dbReference>
<evidence type="ECO:0000256" key="1">
    <source>
        <dbReference type="SAM" id="MobiDB-lite"/>
    </source>
</evidence>
<evidence type="ECO:0000313" key="3">
    <source>
        <dbReference type="EMBL" id="CAF4804432.1"/>
    </source>
</evidence>
<evidence type="ECO:0000313" key="2">
    <source>
        <dbReference type="EMBL" id="CAF4538604.1"/>
    </source>
</evidence>
<sequence>PPPLTRPRFTSSTIRLPSAAATTTALPNPNINGLQRSSSSLSTNNGTTDYQPRFASRLSST</sequence>
<proteinExistence type="predicted"/>
<evidence type="ECO:0000313" key="4">
    <source>
        <dbReference type="Proteomes" id="UP000681967"/>
    </source>
</evidence>
<feature type="compositionally biased region" description="Polar residues" evidence="1">
    <location>
        <begin position="26"/>
        <end position="36"/>
    </location>
</feature>
<dbReference type="AlphaFoldDB" id="A0A8S3B7D0"/>
<feature type="non-terminal residue" evidence="3">
    <location>
        <position position="61"/>
    </location>
</feature>
<dbReference type="EMBL" id="CAJOBJ010090098">
    <property type="protein sequence ID" value="CAF4538604.1"/>
    <property type="molecule type" value="Genomic_DNA"/>
</dbReference>
<name>A0A8S3B7D0_9BILA</name>
<accession>A0A8S3B7D0</accession>
<protein>
    <submittedName>
        <fullName evidence="3">Uncharacterized protein</fullName>
    </submittedName>
</protein>
<feature type="non-terminal residue" evidence="3">
    <location>
        <position position="1"/>
    </location>
</feature>